<dbReference type="GO" id="GO:0051539">
    <property type="term" value="F:4 iron, 4 sulfur cluster binding"/>
    <property type="evidence" value="ECO:0007669"/>
    <property type="project" value="UniProtKB-KW"/>
</dbReference>
<dbReference type="Pfam" id="PF00730">
    <property type="entry name" value="HhH-GPD"/>
    <property type="match status" value="1"/>
</dbReference>
<keyword evidence="4" id="KW-0411">Iron-sulfur</keyword>
<dbReference type="Gene3D" id="1.10.340.30">
    <property type="entry name" value="Hypothetical protein, domain 2"/>
    <property type="match status" value="1"/>
</dbReference>
<evidence type="ECO:0000256" key="3">
    <source>
        <dbReference type="ARBA" id="ARBA00023004"/>
    </source>
</evidence>
<keyword evidence="2" id="KW-0479">Metal-binding</keyword>
<protein>
    <submittedName>
        <fullName evidence="6">HhH-GPD family protein</fullName>
    </submittedName>
</protein>
<evidence type="ECO:0000256" key="1">
    <source>
        <dbReference type="ARBA" id="ARBA00022485"/>
    </source>
</evidence>
<feature type="domain" description="HhH-GPD" evidence="5">
    <location>
        <begin position="49"/>
        <end position="209"/>
    </location>
</feature>
<evidence type="ECO:0000256" key="4">
    <source>
        <dbReference type="ARBA" id="ARBA00023014"/>
    </source>
</evidence>
<dbReference type="InterPro" id="IPR003265">
    <property type="entry name" value="HhH-GPD_domain"/>
</dbReference>
<keyword evidence="1" id="KW-0004">4Fe-4S</keyword>
<keyword evidence="3" id="KW-0408">Iron</keyword>
<evidence type="ECO:0000313" key="7">
    <source>
        <dbReference type="Proteomes" id="UP000006890"/>
    </source>
</evidence>
<dbReference type="GO" id="GO:0006284">
    <property type="term" value="P:base-excision repair"/>
    <property type="evidence" value="ECO:0007669"/>
    <property type="project" value="InterPro"/>
</dbReference>
<dbReference type="eggNOG" id="COG2231">
    <property type="taxonomic scope" value="Bacteria"/>
</dbReference>
<dbReference type="EMBL" id="CP002219">
    <property type="protein sequence ID" value="ADQ07754.1"/>
    <property type="molecule type" value="Genomic_DNA"/>
</dbReference>
<dbReference type="KEGG" id="chd:Calhy_2044"/>
<dbReference type="GO" id="GO:0046872">
    <property type="term" value="F:metal ion binding"/>
    <property type="evidence" value="ECO:0007669"/>
    <property type="project" value="UniProtKB-KW"/>
</dbReference>
<organism evidence="6 7">
    <name type="scientific">Caldicellulosiruptor hydrothermalis (strain DSM 18901 / VKM B-2411 / 108)</name>
    <dbReference type="NCBI Taxonomy" id="632292"/>
    <lineage>
        <taxon>Bacteria</taxon>
        <taxon>Bacillati</taxon>
        <taxon>Bacillota</taxon>
        <taxon>Bacillota incertae sedis</taxon>
        <taxon>Caldicellulosiruptorales</taxon>
        <taxon>Caldicellulosiruptoraceae</taxon>
        <taxon>Caldicellulosiruptor</taxon>
    </lineage>
</organism>
<evidence type="ECO:0000256" key="2">
    <source>
        <dbReference type="ARBA" id="ARBA00022723"/>
    </source>
</evidence>
<keyword evidence="7" id="KW-1185">Reference proteome</keyword>
<dbReference type="SMART" id="SM00478">
    <property type="entry name" value="ENDO3c"/>
    <property type="match status" value="1"/>
</dbReference>
<dbReference type="InterPro" id="IPR011257">
    <property type="entry name" value="DNA_glycosylase"/>
</dbReference>
<dbReference type="PANTHER" id="PTHR10359">
    <property type="entry name" value="A/G-SPECIFIC ADENINE GLYCOSYLASE/ENDONUCLEASE III"/>
    <property type="match status" value="1"/>
</dbReference>
<dbReference type="OrthoDB" id="9802365at2"/>
<dbReference type="CDD" id="cd00056">
    <property type="entry name" value="ENDO3c"/>
    <property type="match status" value="1"/>
</dbReference>
<dbReference type="Gene3D" id="1.10.1670.10">
    <property type="entry name" value="Helix-hairpin-Helix base-excision DNA repair enzymes (C-terminal)"/>
    <property type="match status" value="1"/>
</dbReference>
<evidence type="ECO:0000259" key="5">
    <source>
        <dbReference type="SMART" id="SM00478"/>
    </source>
</evidence>
<dbReference type="InterPro" id="IPR023170">
    <property type="entry name" value="HhH_base_excis_C"/>
</dbReference>
<evidence type="ECO:0000313" key="6">
    <source>
        <dbReference type="EMBL" id="ADQ07754.1"/>
    </source>
</evidence>
<dbReference type="GO" id="GO:0003824">
    <property type="term" value="F:catalytic activity"/>
    <property type="evidence" value="ECO:0007669"/>
    <property type="project" value="InterPro"/>
</dbReference>
<dbReference type="PIRSF" id="PIRSF001435">
    <property type="entry name" value="Nth"/>
    <property type="match status" value="1"/>
</dbReference>
<dbReference type="RefSeq" id="WP_013403900.1">
    <property type="nucleotide sequence ID" value="NC_014652.1"/>
</dbReference>
<dbReference type="SUPFAM" id="SSF48150">
    <property type="entry name" value="DNA-glycosylase"/>
    <property type="match status" value="1"/>
</dbReference>
<dbReference type="Proteomes" id="UP000006890">
    <property type="component" value="Chromosome"/>
</dbReference>
<dbReference type="HOGENOM" id="CLU_012862_6_0_9"/>
<proteinExistence type="predicted"/>
<name>E4QED5_CALH1</name>
<dbReference type="AlphaFoldDB" id="E4QED5"/>
<sequence>MKQDITKLASSNDISQFLYNIYNKLYEFWGPQHWWPAETKFEMVIGAILAQNISWNSVEKAICNLKRANILSIEGILQTSDEKLSELIKPAGYYNQKAKRLKEFCNFLKREFNSDLEKLFALDISSLRQVLLSQKGIGFETADSIILYGAEKPIFVVDSYTKRLFYRLGLIESEKAKYEDIQNLVMQNLELDTYIFNEFHALIVKHCKERCKSKKPMCKNCCLSAFCIYLSHGQN</sequence>
<accession>E4QED5</accession>
<gene>
    <name evidence="6" type="ordered locus">Calhy_2044</name>
</gene>
<reference key="1">
    <citation type="submission" date="2010-09" db="EMBL/GenBank/DDBJ databases">
        <title>Complete sequence of Caldicellulosiruptor hydrothermalis 108.</title>
        <authorList>
            <consortium name="US DOE Joint Genome Institute"/>
            <person name="Lucas S."/>
            <person name="Copeland A."/>
            <person name="Lapidus A."/>
            <person name="Cheng J.-F."/>
            <person name="Bruce D."/>
            <person name="Goodwin L."/>
            <person name="Pitluck S."/>
            <person name="Davenport K."/>
            <person name="Detter J.C."/>
            <person name="Han C."/>
            <person name="Tapia R."/>
            <person name="Land M."/>
            <person name="Hauser L."/>
            <person name="Chang Y.-J."/>
            <person name="Jeffries C."/>
            <person name="Kyrpides N."/>
            <person name="Ivanova N."/>
            <person name="Mikhailova N."/>
            <person name="Blumer-Schuette S.E."/>
            <person name="Kelly R.M."/>
            <person name="Woyke T."/>
        </authorList>
    </citation>
    <scope>NUCLEOTIDE SEQUENCE</scope>
    <source>
        <strain>108</strain>
    </source>
</reference>
<reference evidence="6 7" key="2">
    <citation type="journal article" date="2011" name="J. Bacteriol.">
        <title>Complete genome sequences for the anaerobic, extremely thermophilic plant biomass-degrading bacteria Caldicellulosiruptor hydrothermalis, Caldicellulosiruptor kristjanssonii, Caldicellulosiruptor kronotskyensis, Caldicellulosiruptor owensenis, and Caldicellulosiruptor lactoaceticus.</title>
        <authorList>
            <person name="Blumer-Schuette S.E."/>
            <person name="Ozdemir I."/>
            <person name="Mistry D."/>
            <person name="Lucas S."/>
            <person name="Lapidus A."/>
            <person name="Cheng J.F."/>
            <person name="Goodwin L.A."/>
            <person name="Pitluck S."/>
            <person name="Land M.L."/>
            <person name="Hauser L.J."/>
            <person name="Woyke T."/>
            <person name="Mikhailova N."/>
            <person name="Pati A."/>
            <person name="Kyrpides N.C."/>
            <person name="Ivanova N."/>
            <person name="Detter J.C."/>
            <person name="Walston-Davenport K."/>
            <person name="Han S."/>
            <person name="Adams M.W."/>
            <person name="Kelly R.M."/>
        </authorList>
    </citation>
    <scope>NUCLEOTIDE SEQUENCE [LARGE SCALE GENOMIC DNA]</scope>
    <source>
        <strain evidence="7">DSM 18901 / VKM B-2411 / 108</strain>
    </source>
</reference>
<dbReference type="PANTHER" id="PTHR10359:SF19">
    <property type="entry name" value="DNA REPAIR GLYCOSYLASE MJ1434-RELATED"/>
    <property type="match status" value="1"/>
</dbReference>